<accession>A0A085NB70</accession>
<dbReference type="AlphaFoldDB" id="A0A085NB70"/>
<protein>
    <submittedName>
        <fullName evidence="1">Uncharacterized protein</fullName>
    </submittedName>
</protein>
<organism evidence="1">
    <name type="scientific">Trichuris suis</name>
    <name type="common">pig whipworm</name>
    <dbReference type="NCBI Taxonomy" id="68888"/>
    <lineage>
        <taxon>Eukaryota</taxon>
        <taxon>Metazoa</taxon>
        <taxon>Ecdysozoa</taxon>
        <taxon>Nematoda</taxon>
        <taxon>Enoplea</taxon>
        <taxon>Dorylaimia</taxon>
        <taxon>Trichinellida</taxon>
        <taxon>Trichuridae</taxon>
        <taxon>Trichuris</taxon>
    </lineage>
</organism>
<dbReference type="EMBL" id="KL367521">
    <property type="protein sequence ID" value="KFD66716.1"/>
    <property type="molecule type" value="Genomic_DNA"/>
</dbReference>
<proteinExistence type="predicted"/>
<dbReference type="Proteomes" id="UP000030758">
    <property type="component" value="Unassembled WGS sequence"/>
</dbReference>
<gene>
    <name evidence="1" type="ORF">M514_06818</name>
</gene>
<reference evidence="1" key="1">
    <citation type="journal article" date="2014" name="Nat. Genet.">
        <title>Genome and transcriptome of the porcine whipworm Trichuris suis.</title>
        <authorList>
            <person name="Jex A.R."/>
            <person name="Nejsum P."/>
            <person name="Schwarz E.M."/>
            <person name="Hu L."/>
            <person name="Young N.D."/>
            <person name="Hall R.S."/>
            <person name="Korhonen P.K."/>
            <person name="Liao S."/>
            <person name="Thamsborg S."/>
            <person name="Xia J."/>
            <person name="Xu P."/>
            <person name="Wang S."/>
            <person name="Scheerlinck J.P."/>
            <person name="Hofmann A."/>
            <person name="Sternberg P.W."/>
            <person name="Wang J."/>
            <person name="Gasser R.B."/>
        </authorList>
    </citation>
    <scope>NUCLEOTIDE SEQUENCE [LARGE SCALE GENOMIC DNA]</scope>
    <source>
        <strain evidence="1">DCEP-RM93F</strain>
    </source>
</reference>
<evidence type="ECO:0000313" key="1">
    <source>
        <dbReference type="EMBL" id="KFD66716.1"/>
    </source>
</evidence>
<name>A0A085NB70_9BILA</name>
<sequence length="177" mass="19866">MDGMSSAVASRMRTSIFAFREKNEKAGNTFKRKLNGQNDVYSQVTKCLQLEGELKIKYGSPIGPTSSDITPFENVSNAYARQQGGRERRSKMFALLKPAKNGLFLSVTDVPDSFSIGTANCATISFMEATERRQQLPSAHLILHVPQSRDIVFEKTATISQRAFCFRERRRIEFTTG</sequence>
<feature type="non-terminal residue" evidence="1">
    <location>
        <position position="177"/>
    </location>
</feature>